<evidence type="ECO:0000256" key="4">
    <source>
        <dbReference type="ARBA" id="ARBA00022692"/>
    </source>
</evidence>
<organism evidence="10 11">
    <name type="scientific">SAR324 cluster bacterium</name>
    <dbReference type="NCBI Taxonomy" id="2024889"/>
    <lineage>
        <taxon>Bacteria</taxon>
        <taxon>Deltaproteobacteria</taxon>
        <taxon>SAR324 cluster</taxon>
    </lineage>
</organism>
<evidence type="ECO:0000256" key="6">
    <source>
        <dbReference type="ARBA" id="ARBA00022989"/>
    </source>
</evidence>
<dbReference type="InterPro" id="IPR001851">
    <property type="entry name" value="ABC_transp_permease"/>
</dbReference>
<keyword evidence="5" id="KW-0029">Amino-acid transport</keyword>
<name>A0A7X9FQV0_9DELT</name>
<keyword evidence="2" id="KW-0813">Transport</keyword>
<dbReference type="PANTHER" id="PTHR11795:SF445">
    <property type="entry name" value="AMINO ACID ABC TRANSPORTER PERMEASE PROTEIN"/>
    <property type="match status" value="1"/>
</dbReference>
<evidence type="ECO:0000256" key="7">
    <source>
        <dbReference type="ARBA" id="ARBA00023136"/>
    </source>
</evidence>
<evidence type="ECO:0000256" key="5">
    <source>
        <dbReference type="ARBA" id="ARBA00022970"/>
    </source>
</evidence>
<dbReference type="EMBL" id="JAAZON010000130">
    <property type="protein sequence ID" value="NMC62186.1"/>
    <property type="molecule type" value="Genomic_DNA"/>
</dbReference>
<dbReference type="Proteomes" id="UP000524246">
    <property type="component" value="Unassembled WGS sequence"/>
</dbReference>
<evidence type="ECO:0000256" key="2">
    <source>
        <dbReference type="ARBA" id="ARBA00022448"/>
    </source>
</evidence>
<comment type="similarity">
    <text evidence="8">Belongs to the binding-protein-dependent transport system permease family. LivHM subfamily.</text>
</comment>
<dbReference type="GO" id="GO:0022857">
    <property type="term" value="F:transmembrane transporter activity"/>
    <property type="evidence" value="ECO:0007669"/>
    <property type="project" value="InterPro"/>
</dbReference>
<comment type="subcellular location">
    <subcellularLocation>
        <location evidence="1">Cell membrane</location>
        <topology evidence="1">Multi-pass membrane protein</topology>
    </subcellularLocation>
</comment>
<evidence type="ECO:0000256" key="3">
    <source>
        <dbReference type="ARBA" id="ARBA00022475"/>
    </source>
</evidence>
<evidence type="ECO:0000256" key="1">
    <source>
        <dbReference type="ARBA" id="ARBA00004651"/>
    </source>
</evidence>
<dbReference type="PANTHER" id="PTHR11795">
    <property type="entry name" value="BRANCHED-CHAIN AMINO ACID TRANSPORT SYSTEM PERMEASE PROTEIN LIVH"/>
    <property type="match status" value="1"/>
</dbReference>
<proteinExistence type="inferred from homology"/>
<evidence type="ECO:0000313" key="11">
    <source>
        <dbReference type="Proteomes" id="UP000524246"/>
    </source>
</evidence>
<keyword evidence="4 9" id="KW-0812">Transmembrane</keyword>
<evidence type="ECO:0008006" key="12">
    <source>
        <dbReference type="Google" id="ProtNLM"/>
    </source>
</evidence>
<feature type="transmembrane region" description="Helical" evidence="9">
    <location>
        <begin position="12"/>
        <end position="38"/>
    </location>
</feature>
<dbReference type="AlphaFoldDB" id="A0A7X9FQV0"/>
<evidence type="ECO:0000256" key="9">
    <source>
        <dbReference type="SAM" id="Phobius"/>
    </source>
</evidence>
<dbReference type="InterPro" id="IPR052157">
    <property type="entry name" value="BCAA_transport_permease"/>
</dbReference>
<keyword evidence="3" id="KW-1003">Cell membrane</keyword>
<dbReference type="GO" id="GO:0005886">
    <property type="term" value="C:plasma membrane"/>
    <property type="evidence" value="ECO:0007669"/>
    <property type="project" value="UniProtKB-SubCell"/>
</dbReference>
<dbReference type="GO" id="GO:0006865">
    <property type="term" value="P:amino acid transport"/>
    <property type="evidence" value="ECO:0007669"/>
    <property type="project" value="UniProtKB-KW"/>
</dbReference>
<keyword evidence="6 9" id="KW-1133">Transmembrane helix</keyword>
<evidence type="ECO:0000256" key="8">
    <source>
        <dbReference type="ARBA" id="ARBA00037998"/>
    </source>
</evidence>
<evidence type="ECO:0000313" key="10">
    <source>
        <dbReference type="EMBL" id="NMC62186.1"/>
    </source>
</evidence>
<comment type="caution">
    <text evidence="10">The sequence shown here is derived from an EMBL/GenBank/DDBJ whole genome shotgun (WGS) entry which is preliminary data.</text>
</comment>
<sequence>MASYSGTDIIPQILINSIITGSIYALAGAGISLTYALFRILNFSHGHIMMVGAYSFYFFAIKMGMNPFSSFLCTVRI</sequence>
<keyword evidence="7 9" id="KW-0472">Membrane</keyword>
<reference evidence="10 11" key="1">
    <citation type="journal article" date="2020" name="Biotechnol. Biofuels">
        <title>New insights from the biogas microbiome by comprehensive genome-resolved metagenomics of nearly 1600 species originating from multiple anaerobic digesters.</title>
        <authorList>
            <person name="Campanaro S."/>
            <person name="Treu L."/>
            <person name="Rodriguez-R L.M."/>
            <person name="Kovalovszki A."/>
            <person name="Ziels R.M."/>
            <person name="Maus I."/>
            <person name="Zhu X."/>
            <person name="Kougias P.G."/>
            <person name="Basile A."/>
            <person name="Luo G."/>
            <person name="Schluter A."/>
            <person name="Konstantinidis K.T."/>
            <person name="Angelidaki I."/>
        </authorList>
    </citation>
    <scope>NUCLEOTIDE SEQUENCE [LARGE SCALE GENOMIC DNA]</scope>
    <source>
        <strain evidence="10">AS27yjCOA_65</strain>
    </source>
</reference>
<accession>A0A7X9FQV0</accession>
<dbReference type="Pfam" id="PF02653">
    <property type="entry name" value="BPD_transp_2"/>
    <property type="match status" value="1"/>
</dbReference>
<gene>
    <name evidence="10" type="ORF">GYA55_03375</name>
</gene>
<protein>
    <recommendedName>
        <fullName evidence="12">Branched-chain amino acid ABC transporter permease</fullName>
    </recommendedName>
</protein>
<feature type="transmembrane region" description="Helical" evidence="9">
    <location>
        <begin position="44"/>
        <end position="61"/>
    </location>
</feature>